<reference evidence="2" key="2">
    <citation type="journal article" date="2015" name="Data Brief">
        <title>Shoot transcriptome of the giant reed, Arundo donax.</title>
        <authorList>
            <person name="Barrero R.A."/>
            <person name="Guerrero F.D."/>
            <person name="Moolhuijzen P."/>
            <person name="Goolsby J.A."/>
            <person name="Tidwell J."/>
            <person name="Bellgard S.E."/>
            <person name="Bellgard M.I."/>
        </authorList>
    </citation>
    <scope>NUCLEOTIDE SEQUENCE</scope>
    <source>
        <tissue evidence="2">Shoot tissue taken approximately 20 cm above the soil surface</tissue>
    </source>
</reference>
<keyword evidence="1" id="KW-0812">Transmembrane</keyword>
<proteinExistence type="predicted"/>
<feature type="transmembrane region" description="Helical" evidence="1">
    <location>
        <begin position="17"/>
        <end position="39"/>
    </location>
</feature>
<organism evidence="2">
    <name type="scientific">Arundo donax</name>
    <name type="common">Giant reed</name>
    <name type="synonym">Donax arundinaceus</name>
    <dbReference type="NCBI Taxonomy" id="35708"/>
    <lineage>
        <taxon>Eukaryota</taxon>
        <taxon>Viridiplantae</taxon>
        <taxon>Streptophyta</taxon>
        <taxon>Embryophyta</taxon>
        <taxon>Tracheophyta</taxon>
        <taxon>Spermatophyta</taxon>
        <taxon>Magnoliopsida</taxon>
        <taxon>Liliopsida</taxon>
        <taxon>Poales</taxon>
        <taxon>Poaceae</taxon>
        <taxon>PACMAD clade</taxon>
        <taxon>Arundinoideae</taxon>
        <taxon>Arundineae</taxon>
        <taxon>Arundo</taxon>
    </lineage>
</organism>
<reference evidence="2" key="1">
    <citation type="submission" date="2014-09" db="EMBL/GenBank/DDBJ databases">
        <authorList>
            <person name="Magalhaes I.L.F."/>
            <person name="Oliveira U."/>
            <person name="Santos F.R."/>
            <person name="Vidigal T.H.D.A."/>
            <person name="Brescovit A.D."/>
            <person name="Santos A.J."/>
        </authorList>
    </citation>
    <scope>NUCLEOTIDE SEQUENCE</scope>
    <source>
        <tissue evidence="2">Shoot tissue taken approximately 20 cm above the soil surface</tissue>
    </source>
</reference>
<keyword evidence="1" id="KW-1133">Transmembrane helix</keyword>
<keyword evidence="1" id="KW-0472">Membrane</keyword>
<sequence>MLVLINSSVVFPSFRKVVIGMMLTAAPPSTNILLFGFSLTKPLMYNAFRCRCFDFSGFSNIACCGSNTNCAVIPSRNQ</sequence>
<evidence type="ECO:0000313" key="2">
    <source>
        <dbReference type="EMBL" id="JAE00573.1"/>
    </source>
</evidence>
<evidence type="ECO:0000256" key="1">
    <source>
        <dbReference type="SAM" id="Phobius"/>
    </source>
</evidence>
<accession>A0A0A9EX15</accession>
<name>A0A0A9EX15_ARUDO</name>
<dbReference type="AlphaFoldDB" id="A0A0A9EX15"/>
<protein>
    <submittedName>
        <fullName evidence="2">Uncharacterized protein</fullName>
    </submittedName>
</protein>
<dbReference type="EMBL" id="GBRH01197323">
    <property type="protein sequence ID" value="JAE00573.1"/>
    <property type="molecule type" value="Transcribed_RNA"/>
</dbReference>